<dbReference type="Pfam" id="PF00440">
    <property type="entry name" value="TetR_N"/>
    <property type="match status" value="1"/>
</dbReference>
<dbReference type="PANTHER" id="PTHR30055">
    <property type="entry name" value="HTH-TYPE TRANSCRIPTIONAL REGULATOR RUTR"/>
    <property type="match status" value="1"/>
</dbReference>
<proteinExistence type="predicted"/>
<comment type="caution">
    <text evidence="6">The sequence shown here is derived from an EMBL/GenBank/DDBJ whole genome shotgun (WGS) entry which is preliminary data.</text>
</comment>
<accession>W9ATY8</accession>
<dbReference type="Gene3D" id="1.10.357.10">
    <property type="entry name" value="Tetracycline Repressor, domain 2"/>
    <property type="match status" value="1"/>
</dbReference>
<evidence type="ECO:0000259" key="5">
    <source>
        <dbReference type="PROSITE" id="PS50977"/>
    </source>
</evidence>
<evidence type="ECO:0000256" key="3">
    <source>
        <dbReference type="ARBA" id="ARBA00023163"/>
    </source>
</evidence>
<keyword evidence="2 4" id="KW-0238">DNA-binding</keyword>
<dbReference type="SUPFAM" id="SSF48498">
    <property type="entry name" value="Tetracyclin repressor-like, C-terminal domain"/>
    <property type="match status" value="1"/>
</dbReference>
<keyword evidence="3" id="KW-0804">Transcription</keyword>
<reference evidence="6" key="2">
    <citation type="submission" date="2014-03" db="EMBL/GenBank/DDBJ databases">
        <authorList>
            <person name="Urmite Genomes"/>
        </authorList>
    </citation>
    <scope>NUCLEOTIDE SEQUENCE</scope>
    <source>
        <strain evidence="6">DSM 44829</strain>
    </source>
</reference>
<dbReference type="PANTHER" id="PTHR30055:SF148">
    <property type="entry name" value="TETR-FAMILY TRANSCRIPTIONAL REGULATOR"/>
    <property type="match status" value="1"/>
</dbReference>
<feature type="domain" description="HTH tetR-type" evidence="5">
    <location>
        <begin position="12"/>
        <end position="72"/>
    </location>
</feature>
<dbReference type="InterPro" id="IPR011075">
    <property type="entry name" value="TetR_C"/>
</dbReference>
<dbReference type="RefSeq" id="WP_234709503.1">
    <property type="nucleotide sequence ID" value="NZ_CCBB010000001.1"/>
</dbReference>
<reference evidence="6" key="1">
    <citation type="submission" date="2014-03" db="EMBL/GenBank/DDBJ databases">
        <title>Draft Genome Sequence of Mycobacterium cosmeticum DSM 44829.</title>
        <authorList>
            <person name="Croce O."/>
            <person name="Robert C."/>
            <person name="Raoult D."/>
            <person name="Drancourt M."/>
        </authorList>
    </citation>
    <scope>NUCLEOTIDE SEQUENCE [LARGE SCALE GENOMIC DNA]</scope>
    <source>
        <strain evidence="6">DSM 44829</strain>
    </source>
</reference>
<dbReference type="GO" id="GO:0000976">
    <property type="term" value="F:transcription cis-regulatory region binding"/>
    <property type="evidence" value="ECO:0007669"/>
    <property type="project" value="TreeGrafter"/>
</dbReference>
<dbReference type="Gene3D" id="1.10.10.60">
    <property type="entry name" value="Homeodomain-like"/>
    <property type="match status" value="1"/>
</dbReference>
<keyword evidence="1" id="KW-0805">Transcription regulation</keyword>
<evidence type="ECO:0000256" key="1">
    <source>
        <dbReference type="ARBA" id="ARBA00023015"/>
    </source>
</evidence>
<dbReference type="GO" id="GO:0003700">
    <property type="term" value="F:DNA-binding transcription factor activity"/>
    <property type="evidence" value="ECO:0007669"/>
    <property type="project" value="TreeGrafter"/>
</dbReference>
<evidence type="ECO:0000313" key="6">
    <source>
        <dbReference type="EMBL" id="CDO06372.1"/>
    </source>
</evidence>
<dbReference type="InterPro" id="IPR001647">
    <property type="entry name" value="HTH_TetR"/>
</dbReference>
<dbReference type="InterPro" id="IPR050109">
    <property type="entry name" value="HTH-type_TetR-like_transc_reg"/>
</dbReference>
<dbReference type="AlphaFoldDB" id="W9ATY8"/>
<dbReference type="PROSITE" id="PS50977">
    <property type="entry name" value="HTH_TETR_2"/>
    <property type="match status" value="1"/>
</dbReference>
<name>W9ATY8_MYCCO</name>
<dbReference type="eggNOG" id="COG1309">
    <property type="taxonomic scope" value="Bacteria"/>
</dbReference>
<dbReference type="EMBL" id="CCBB010000001">
    <property type="protein sequence ID" value="CDO06372.1"/>
    <property type="molecule type" value="Genomic_DNA"/>
</dbReference>
<evidence type="ECO:0000256" key="2">
    <source>
        <dbReference type="ARBA" id="ARBA00023125"/>
    </source>
</evidence>
<dbReference type="InterPro" id="IPR036271">
    <property type="entry name" value="Tet_transcr_reg_TetR-rel_C_sf"/>
</dbReference>
<dbReference type="STRING" id="258533.BN977_01159"/>
<keyword evidence="7" id="KW-1185">Reference proteome</keyword>
<protein>
    <submittedName>
        <fullName evidence="6">TetR family transcriptional regulator</fullName>
    </submittedName>
</protein>
<dbReference type="PRINTS" id="PR00455">
    <property type="entry name" value="HTHTETR"/>
</dbReference>
<dbReference type="Proteomes" id="UP000028870">
    <property type="component" value="Unassembled WGS sequence"/>
</dbReference>
<organism evidence="6 7">
    <name type="scientific">Mycolicibacterium cosmeticum</name>
    <dbReference type="NCBI Taxonomy" id="258533"/>
    <lineage>
        <taxon>Bacteria</taxon>
        <taxon>Bacillati</taxon>
        <taxon>Actinomycetota</taxon>
        <taxon>Actinomycetes</taxon>
        <taxon>Mycobacteriales</taxon>
        <taxon>Mycobacteriaceae</taxon>
        <taxon>Mycolicibacterium</taxon>
    </lineage>
</organism>
<feature type="DNA-binding region" description="H-T-H motif" evidence="4">
    <location>
        <begin position="35"/>
        <end position="54"/>
    </location>
</feature>
<dbReference type="SUPFAM" id="SSF46689">
    <property type="entry name" value="Homeodomain-like"/>
    <property type="match status" value="1"/>
</dbReference>
<dbReference type="InterPro" id="IPR009057">
    <property type="entry name" value="Homeodomain-like_sf"/>
</dbReference>
<gene>
    <name evidence="6" type="ORF">BN977_01159</name>
</gene>
<evidence type="ECO:0000256" key="4">
    <source>
        <dbReference type="PROSITE-ProRule" id="PRU00335"/>
    </source>
</evidence>
<evidence type="ECO:0000313" key="7">
    <source>
        <dbReference type="Proteomes" id="UP000028870"/>
    </source>
</evidence>
<sequence>MSGVTAGRPRDTTVTAAILEAAMAELADNGFRGLTMDGVARRAGVGKSAIYRRWPSKVEMTAEAMRMLSVDAGPPPDTGSFTDDILALLDEVRTWLSDSRIRRVYPDLLAEAQRDPVLAEALMDHVGRPRRARAQAVLDRAAGRGDIAAGADQDLMLDAMGALVFWRLIALGRPVSDEHLRRLARLIGAMARQDSGAR</sequence>
<dbReference type="Pfam" id="PF16859">
    <property type="entry name" value="TetR_C_11"/>
    <property type="match status" value="1"/>
</dbReference>